<dbReference type="Proteomes" id="UP000886804">
    <property type="component" value="Unassembled WGS sequence"/>
</dbReference>
<dbReference type="PANTHER" id="PTHR30481">
    <property type="entry name" value="DNA ADENINE METHYLASE"/>
    <property type="match status" value="1"/>
</dbReference>
<gene>
    <name evidence="8" type="ORF">H9716_08390</name>
</gene>
<dbReference type="NCBIfam" id="TIGR00571">
    <property type="entry name" value="dam"/>
    <property type="match status" value="1"/>
</dbReference>
<dbReference type="Pfam" id="PF02086">
    <property type="entry name" value="MethyltransfD12"/>
    <property type="match status" value="2"/>
</dbReference>
<sequence length="715" mass="83524">MDMTATQIARELDISRSYLYYLKNNGAFQVELDENGRPRWTRQVCETVRQLLKERKVPAEEKQEESYKTIHINNRRYLGNKYKLLDFIRSIVKEQCPGIRTVADIFAGTGAVASAFTDKKLITNDLMYSNYICHVAWFDSQPYSEEKLLELILDYNTVPVDEENYMTENFSDTYFSREDCARIGYIRENIEVLYGRGEINRRERALLITSLLYAMDKIANTCGHYDAYRQGAKFERRLTLALPQPSQHLNPNNQCFNEDTNQLVRHIEADLVYIDPPYNSRQYCDAYHLLENVARWEKPAVYGVARKMDRTALKSDYCTARAAEAFEDLVDHIHARYILLSYNNMARKGNERSNAKISDEDILRILEKKGEVKVYSESYKAFTTGKSDIKENEERLFLCKCRDVRRELIPSPLNYTGGKFKLLPQLLPLFPRTMEQMVDLFCGGCNVGINAPTSKVLFNDTNPWLTGLFEVLKEQEEKEVFRQIDSLISRFGLSRSWENGYGAYHCENSGDGLAAFNREPFLKLREAFNSKKEKDEEYYLMLYVLIVYSFNNQIRFNRKGEFNLPVGKRDFNLRMQQKLRGFMERLKCGDYRFSNQDFRRIRPDEFPQGTFFYADPPYLITCATYNEQRGWTGKDEEELLAYLDQVDVLGHFFALSNVVEGPAGKNEILLGWVKKNQGRYRMIPLDFGYSNSSYHKKDKKGQEREVLIVNYGQPH</sequence>
<dbReference type="AlphaFoldDB" id="A0A9D2L8D1"/>
<accession>A0A9D2L8D1</accession>
<dbReference type="PANTHER" id="PTHR30481:SF3">
    <property type="entry name" value="DNA ADENINE METHYLASE"/>
    <property type="match status" value="1"/>
</dbReference>
<proteinExistence type="inferred from homology"/>
<evidence type="ECO:0000313" key="9">
    <source>
        <dbReference type="Proteomes" id="UP000886804"/>
    </source>
</evidence>
<evidence type="ECO:0000256" key="5">
    <source>
        <dbReference type="ARBA" id="ARBA00022691"/>
    </source>
</evidence>
<dbReference type="InterPro" id="IPR002052">
    <property type="entry name" value="DNA_methylase_N6_adenine_CS"/>
</dbReference>
<evidence type="ECO:0000313" key="8">
    <source>
        <dbReference type="EMBL" id="HJB07869.1"/>
    </source>
</evidence>
<dbReference type="InterPro" id="IPR012327">
    <property type="entry name" value="MeTrfase_D12"/>
</dbReference>
<evidence type="ECO:0000256" key="3">
    <source>
        <dbReference type="ARBA" id="ARBA00022603"/>
    </source>
</evidence>
<comment type="similarity">
    <text evidence="1 7">Belongs to the N(4)/N(6)-methyltransferase family.</text>
</comment>
<dbReference type="GO" id="GO:0009307">
    <property type="term" value="P:DNA restriction-modification system"/>
    <property type="evidence" value="ECO:0007669"/>
    <property type="project" value="InterPro"/>
</dbReference>
<evidence type="ECO:0000256" key="6">
    <source>
        <dbReference type="ARBA" id="ARBA00047942"/>
    </source>
</evidence>
<comment type="catalytic activity">
    <reaction evidence="6 7">
        <text>a 2'-deoxyadenosine in DNA + S-adenosyl-L-methionine = an N(6)-methyl-2'-deoxyadenosine in DNA + S-adenosyl-L-homocysteine + H(+)</text>
        <dbReference type="Rhea" id="RHEA:15197"/>
        <dbReference type="Rhea" id="RHEA-COMP:12418"/>
        <dbReference type="Rhea" id="RHEA-COMP:12419"/>
        <dbReference type="ChEBI" id="CHEBI:15378"/>
        <dbReference type="ChEBI" id="CHEBI:57856"/>
        <dbReference type="ChEBI" id="CHEBI:59789"/>
        <dbReference type="ChEBI" id="CHEBI:90615"/>
        <dbReference type="ChEBI" id="CHEBI:90616"/>
        <dbReference type="EC" id="2.1.1.72"/>
    </reaction>
</comment>
<dbReference type="InterPro" id="IPR029063">
    <property type="entry name" value="SAM-dependent_MTases_sf"/>
</dbReference>
<dbReference type="PRINTS" id="PR00505">
    <property type="entry name" value="D12N6MTFRASE"/>
</dbReference>
<dbReference type="GO" id="GO:0043565">
    <property type="term" value="F:sequence-specific DNA binding"/>
    <property type="evidence" value="ECO:0007669"/>
    <property type="project" value="TreeGrafter"/>
</dbReference>
<dbReference type="SUPFAM" id="SSF53335">
    <property type="entry name" value="S-adenosyl-L-methionine-dependent methyltransferases"/>
    <property type="match status" value="2"/>
</dbReference>
<keyword evidence="3 7" id="KW-0489">Methyltransferase</keyword>
<evidence type="ECO:0000256" key="1">
    <source>
        <dbReference type="ARBA" id="ARBA00006594"/>
    </source>
</evidence>
<name>A0A9D2L8D1_9FIRM</name>
<comment type="caution">
    <text evidence="8">The sequence shown here is derived from an EMBL/GenBank/DDBJ whole genome shotgun (WGS) entry which is preliminary data.</text>
</comment>
<reference evidence="8" key="2">
    <citation type="submission" date="2021-04" db="EMBL/GenBank/DDBJ databases">
        <authorList>
            <person name="Gilroy R."/>
        </authorList>
    </citation>
    <scope>NUCLEOTIDE SEQUENCE</scope>
    <source>
        <strain evidence="8">CHK188-4685</strain>
    </source>
</reference>
<evidence type="ECO:0000256" key="2">
    <source>
        <dbReference type="ARBA" id="ARBA00011900"/>
    </source>
</evidence>
<dbReference type="Gene3D" id="3.40.50.150">
    <property type="entry name" value="Vaccinia Virus protein VP39"/>
    <property type="match status" value="2"/>
</dbReference>
<dbReference type="EMBL" id="DWYS01000100">
    <property type="protein sequence ID" value="HJB07869.1"/>
    <property type="molecule type" value="Genomic_DNA"/>
</dbReference>
<evidence type="ECO:0000256" key="4">
    <source>
        <dbReference type="ARBA" id="ARBA00022679"/>
    </source>
</evidence>
<organism evidence="8 9">
    <name type="scientific">Candidatus Enterocloster faecavium</name>
    <dbReference type="NCBI Taxonomy" id="2838560"/>
    <lineage>
        <taxon>Bacteria</taxon>
        <taxon>Bacillati</taxon>
        <taxon>Bacillota</taxon>
        <taxon>Clostridia</taxon>
        <taxon>Lachnospirales</taxon>
        <taxon>Lachnospiraceae</taxon>
        <taxon>Enterocloster</taxon>
    </lineage>
</organism>
<protein>
    <recommendedName>
        <fullName evidence="2 7">Site-specific DNA-methyltransferase (adenine-specific)</fullName>
        <ecNumber evidence="2 7">2.1.1.72</ecNumber>
    </recommendedName>
</protein>
<reference evidence="8" key="1">
    <citation type="journal article" date="2021" name="PeerJ">
        <title>Extensive microbial diversity within the chicken gut microbiome revealed by metagenomics and culture.</title>
        <authorList>
            <person name="Gilroy R."/>
            <person name="Ravi A."/>
            <person name="Getino M."/>
            <person name="Pursley I."/>
            <person name="Horton D.L."/>
            <person name="Alikhan N.F."/>
            <person name="Baker D."/>
            <person name="Gharbi K."/>
            <person name="Hall N."/>
            <person name="Watson M."/>
            <person name="Adriaenssens E.M."/>
            <person name="Foster-Nyarko E."/>
            <person name="Jarju S."/>
            <person name="Secka A."/>
            <person name="Antonio M."/>
            <person name="Oren A."/>
            <person name="Chaudhuri R.R."/>
            <person name="La Ragione R."/>
            <person name="Hildebrand F."/>
            <person name="Pallen M.J."/>
        </authorList>
    </citation>
    <scope>NUCLEOTIDE SEQUENCE</scope>
    <source>
        <strain evidence="8">CHK188-4685</strain>
    </source>
</reference>
<dbReference type="EC" id="2.1.1.72" evidence="2 7"/>
<dbReference type="GO" id="GO:1904047">
    <property type="term" value="F:S-adenosyl-L-methionine binding"/>
    <property type="evidence" value="ECO:0007669"/>
    <property type="project" value="TreeGrafter"/>
</dbReference>
<dbReference type="GO" id="GO:0006298">
    <property type="term" value="P:mismatch repair"/>
    <property type="evidence" value="ECO:0007669"/>
    <property type="project" value="TreeGrafter"/>
</dbReference>
<dbReference type="GO" id="GO:0009007">
    <property type="term" value="F:site-specific DNA-methyltransferase (adenine-specific) activity"/>
    <property type="evidence" value="ECO:0007669"/>
    <property type="project" value="UniProtKB-UniRule"/>
</dbReference>
<keyword evidence="4 7" id="KW-0808">Transferase</keyword>
<keyword evidence="5 7" id="KW-0949">S-adenosyl-L-methionine</keyword>
<dbReference type="Gene3D" id="1.10.1020.10">
    <property type="entry name" value="Adenine-specific Methyltransferase, Domain 2"/>
    <property type="match status" value="1"/>
</dbReference>
<dbReference type="PROSITE" id="PS00092">
    <property type="entry name" value="N6_MTASE"/>
    <property type="match status" value="1"/>
</dbReference>
<dbReference type="InterPro" id="IPR023095">
    <property type="entry name" value="Ade_MeTrfase_dom_2"/>
</dbReference>
<evidence type="ECO:0000256" key="7">
    <source>
        <dbReference type="RuleBase" id="RU361257"/>
    </source>
</evidence>
<dbReference type="GO" id="GO:0032259">
    <property type="term" value="P:methylation"/>
    <property type="evidence" value="ECO:0007669"/>
    <property type="project" value="UniProtKB-KW"/>
</dbReference>